<organism evidence="5 6">
    <name type="scientific">Trichoderma longibrachiatum ATCC 18648</name>
    <dbReference type="NCBI Taxonomy" id="983965"/>
    <lineage>
        <taxon>Eukaryota</taxon>
        <taxon>Fungi</taxon>
        <taxon>Dikarya</taxon>
        <taxon>Ascomycota</taxon>
        <taxon>Pezizomycotina</taxon>
        <taxon>Sordariomycetes</taxon>
        <taxon>Hypocreomycetidae</taxon>
        <taxon>Hypocreales</taxon>
        <taxon>Hypocreaceae</taxon>
        <taxon>Trichoderma</taxon>
    </lineage>
</organism>
<reference evidence="5 6" key="1">
    <citation type="submission" date="2016-07" db="EMBL/GenBank/DDBJ databases">
        <title>Multiple horizontal gene transfer events from other fungi enriched the ability of initially mycotrophic Trichoderma (Ascomycota) to feed on dead plant biomass.</title>
        <authorList>
            <consortium name="DOE Joint Genome Institute"/>
            <person name="Aerts A."/>
            <person name="Atanasova L."/>
            <person name="Chenthamara K."/>
            <person name="Zhang J."/>
            <person name="Grujic M."/>
            <person name="Henrissat B."/>
            <person name="Kuo A."/>
            <person name="Salamov A."/>
            <person name="Lipzen A."/>
            <person name="Labutti K."/>
            <person name="Barry K."/>
            <person name="Miao Y."/>
            <person name="Rahimi M.J."/>
            <person name="Shen Q."/>
            <person name="Grigoriev I.V."/>
            <person name="Kubicek C.P."/>
            <person name="Druzhinina I.S."/>
        </authorList>
    </citation>
    <scope>NUCLEOTIDE SEQUENCE [LARGE SCALE GENOMIC DNA]</scope>
    <source>
        <strain evidence="5 6">ATCC 18648</strain>
    </source>
</reference>
<name>A0A2T4BRF7_TRILO</name>
<dbReference type="PANTHER" id="PTHR10188:SF43">
    <property type="entry name" value="ASPARAGINASE (EUROFUNG)"/>
    <property type="match status" value="1"/>
</dbReference>
<dbReference type="EMBL" id="KZ679145">
    <property type="protein sequence ID" value="PTB71902.1"/>
    <property type="molecule type" value="Genomic_DNA"/>
</dbReference>
<feature type="binding site" evidence="2">
    <location>
        <begin position="338"/>
        <end position="341"/>
    </location>
    <ligand>
        <name>substrate</name>
    </ligand>
</feature>
<proteinExistence type="predicted"/>
<keyword evidence="5" id="KW-0378">Hydrolase</keyword>
<dbReference type="CDD" id="cd04701">
    <property type="entry name" value="Asparaginase_2"/>
    <property type="match status" value="1"/>
</dbReference>
<accession>A0A2T4BRF7</accession>
<dbReference type="Proteomes" id="UP000240760">
    <property type="component" value="Unassembled WGS sequence"/>
</dbReference>
<dbReference type="InterPro" id="IPR000246">
    <property type="entry name" value="Peptidase_T2"/>
</dbReference>
<evidence type="ECO:0000256" key="2">
    <source>
        <dbReference type="PIRSR" id="PIRSR600246-2"/>
    </source>
</evidence>
<dbReference type="STRING" id="983965.A0A2T4BRF7"/>
<dbReference type="InterPro" id="IPR029055">
    <property type="entry name" value="Ntn_hydrolases_N"/>
</dbReference>
<sequence>MEYRTPPVSEAKLRIQPRLIIHGGAGNIQRSNFPPEKYAAYRDALLSIVTKTQTFMNSSPSSYNEKIKKHPSALDIATHAVVLLEDNPLFNSGHGAVFTRDGVNELEASVMVSRGLKKRGVGVMGLRRVRNPILLAKRMLERGEEDLAPAGDDDDDVTGHVKGNDDLDVPSAQGHTQLHGPTAEKLATRYGLPLVDPSYFFTQQRWDEHIRALEREKSGIPSSATWHADEYLPQGTCGAVALDAEGVICAATSTGGMTNKLTGRIGDTPVVGAGFWAEEWDEDVEEEVFRADPGISFAGPLKGLLADCFPTPWMHSPSFEPLQAAATSRSRSVGFSGTGNGDSFLRVNAVRTVAAIARYRPCPGSLALAKVAGPGGQLQQSAGDRWGRTGEGEGGIIGLECVLERDQDGRVVGARSEVLMEYNCGGMYRAWIDDEGKPVMSIWSNGSADEL</sequence>
<feature type="active site" description="Nucleophile" evidence="1">
    <location>
        <position position="236"/>
    </location>
</feature>
<feature type="site" description="Cleavage; by autolysis" evidence="3">
    <location>
        <begin position="235"/>
        <end position="236"/>
    </location>
</feature>
<dbReference type="GO" id="GO:0016787">
    <property type="term" value="F:hydrolase activity"/>
    <property type="evidence" value="ECO:0007669"/>
    <property type="project" value="UniProtKB-KW"/>
</dbReference>
<evidence type="ECO:0000256" key="1">
    <source>
        <dbReference type="PIRSR" id="PIRSR600246-1"/>
    </source>
</evidence>
<dbReference type="GO" id="GO:0005737">
    <property type="term" value="C:cytoplasm"/>
    <property type="evidence" value="ECO:0007669"/>
    <property type="project" value="TreeGrafter"/>
</dbReference>
<dbReference type="AlphaFoldDB" id="A0A2T4BRF7"/>
<feature type="compositionally biased region" description="Acidic residues" evidence="4">
    <location>
        <begin position="146"/>
        <end position="156"/>
    </location>
</feature>
<evidence type="ECO:0000256" key="4">
    <source>
        <dbReference type="SAM" id="MobiDB-lite"/>
    </source>
</evidence>
<evidence type="ECO:0000256" key="3">
    <source>
        <dbReference type="PIRSR" id="PIRSR600246-3"/>
    </source>
</evidence>
<dbReference type="Pfam" id="PF01112">
    <property type="entry name" value="Asparaginase_2"/>
    <property type="match status" value="2"/>
</dbReference>
<keyword evidence="6" id="KW-1185">Reference proteome</keyword>
<gene>
    <name evidence="5" type="ORF">M440DRAFT_61553</name>
</gene>
<evidence type="ECO:0000313" key="5">
    <source>
        <dbReference type="EMBL" id="PTB71902.1"/>
    </source>
</evidence>
<feature type="region of interest" description="Disordered" evidence="4">
    <location>
        <begin position="146"/>
        <end position="182"/>
    </location>
</feature>
<dbReference type="Gene3D" id="3.60.20.30">
    <property type="entry name" value="(Glycosyl)asparaginase"/>
    <property type="match status" value="1"/>
</dbReference>
<dbReference type="PANTHER" id="PTHR10188">
    <property type="entry name" value="L-ASPARAGINASE"/>
    <property type="match status" value="1"/>
</dbReference>
<feature type="binding site" evidence="2">
    <location>
        <begin position="264"/>
        <end position="267"/>
    </location>
    <ligand>
        <name>substrate</name>
    </ligand>
</feature>
<evidence type="ECO:0000313" key="6">
    <source>
        <dbReference type="Proteomes" id="UP000240760"/>
    </source>
</evidence>
<protein>
    <submittedName>
        <fullName evidence="5">N-terminal nucleophile aminohydrolase</fullName>
    </submittedName>
</protein>
<dbReference type="SUPFAM" id="SSF56235">
    <property type="entry name" value="N-terminal nucleophile aminohydrolases (Ntn hydrolases)"/>
    <property type="match status" value="1"/>
</dbReference>
<dbReference type="OrthoDB" id="2262349at2759"/>